<proteinExistence type="predicted"/>
<protein>
    <recommendedName>
        <fullName evidence="3">AbiEi antitoxin C-terminal domain-containing protein</fullName>
    </recommendedName>
</protein>
<keyword evidence="2" id="KW-1185">Reference proteome</keyword>
<evidence type="ECO:0000313" key="1">
    <source>
        <dbReference type="EMBL" id="OAV60898.1"/>
    </source>
</evidence>
<dbReference type="RefSeq" id="WP_043057930.1">
    <property type="nucleotide sequence ID" value="NZ_LXEY01000018.1"/>
</dbReference>
<dbReference type="EMBL" id="LXEY01000018">
    <property type="protein sequence ID" value="OAV60898.1"/>
    <property type="molecule type" value="Genomic_DNA"/>
</dbReference>
<dbReference type="Proteomes" id="UP000078292">
    <property type="component" value="Unassembled WGS sequence"/>
</dbReference>
<dbReference type="STRING" id="1837282.A6F49_10500"/>
<name>A0A1B7LZH4_9MICC</name>
<evidence type="ECO:0008006" key="3">
    <source>
        <dbReference type="Google" id="ProtNLM"/>
    </source>
</evidence>
<dbReference type="OrthoDB" id="4963326at2"/>
<sequence>MTTSHNDAPFSITNEYHLYVPNNPYNASELSAMAYHGMLRPQFGPFYVDIDLPDTASQRAKSVRMIGERLISGSWTATLLTAAWIHLGGQAPEFFEAATACTTRQRKRSRIMSSAIRQSDYLERSDISDEDLQIIGGVVVTAPELTIMDLLRIGGTQRHQDRAYELLDRVNIDSLRQRFDAHSALPDIGTAQQLFESLVRQYQSIHRMVV</sequence>
<accession>A0A1B7LZH4</accession>
<organism evidence="1 2">
    <name type="scientific">Enteractinococcus helveticum</name>
    <dbReference type="NCBI Taxonomy" id="1837282"/>
    <lineage>
        <taxon>Bacteria</taxon>
        <taxon>Bacillati</taxon>
        <taxon>Actinomycetota</taxon>
        <taxon>Actinomycetes</taxon>
        <taxon>Micrococcales</taxon>
        <taxon>Micrococcaceae</taxon>
    </lineage>
</organism>
<dbReference type="AlphaFoldDB" id="A0A1B7LZH4"/>
<gene>
    <name evidence="1" type="ORF">A6F49_10500</name>
</gene>
<reference evidence="1 2" key="1">
    <citation type="submission" date="2016-04" db="EMBL/GenBank/DDBJ databases">
        <title>First whole genome shotgun sequence of the bacterium Enteractinococcus sp. strain UASWS1574.</title>
        <authorList>
            <person name="Crovadore J."/>
            <person name="Chablais R."/>
            <person name="Lefort F."/>
        </authorList>
    </citation>
    <scope>NUCLEOTIDE SEQUENCE [LARGE SCALE GENOMIC DNA]</scope>
    <source>
        <strain evidence="1 2">UASWS1574</strain>
    </source>
</reference>
<comment type="caution">
    <text evidence="1">The sequence shown here is derived from an EMBL/GenBank/DDBJ whole genome shotgun (WGS) entry which is preliminary data.</text>
</comment>
<evidence type="ECO:0000313" key="2">
    <source>
        <dbReference type="Proteomes" id="UP000078292"/>
    </source>
</evidence>